<dbReference type="InterPro" id="IPR017871">
    <property type="entry name" value="ABC_transporter-like_CS"/>
</dbReference>
<evidence type="ECO:0000256" key="5">
    <source>
        <dbReference type="ARBA" id="ARBA00022741"/>
    </source>
</evidence>
<dbReference type="PROSITE" id="PS50929">
    <property type="entry name" value="ABC_TM1F"/>
    <property type="match status" value="1"/>
</dbReference>
<proteinExistence type="predicted"/>
<evidence type="ECO:0000256" key="9">
    <source>
        <dbReference type="SAM" id="Phobius"/>
    </source>
</evidence>
<dbReference type="Pfam" id="PF00005">
    <property type="entry name" value="ABC_tran"/>
    <property type="match status" value="1"/>
</dbReference>
<feature type="transmembrane region" description="Helical" evidence="9">
    <location>
        <begin position="56"/>
        <end position="77"/>
    </location>
</feature>
<dbReference type="SMART" id="SM00382">
    <property type="entry name" value="AAA"/>
    <property type="match status" value="1"/>
</dbReference>
<evidence type="ECO:0000256" key="1">
    <source>
        <dbReference type="ARBA" id="ARBA00004651"/>
    </source>
</evidence>
<dbReference type="RefSeq" id="WP_073025516.1">
    <property type="nucleotide sequence ID" value="NZ_FQZS01000008.1"/>
</dbReference>
<dbReference type="PANTHER" id="PTHR43394:SF1">
    <property type="entry name" value="ATP-BINDING CASSETTE SUB-FAMILY B MEMBER 10, MITOCHONDRIAL"/>
    <property type="match status" value="1"/>
</dbReference>
<keyword evidence="7 9" id="KW-1133">Transmembrane helix</keyword>
<evidence type="ECO:0000313" key="12">
    <source>
        <dbReference type="EMBL" id="SHI80089.1"/>
    </source>
</evidence>
<protein>
    <submittedName>
        <fullName evidence="12">ATP-binding cassette, subfamily B</fullName>
    </submittedName>
</protein>
<dbReference type="InterPro" id="IPR039421">
    <property type="entry name" value="Type_1_exporter"/>
</dbReference>
<feature type="transmembrane region" description="Helical" evidence="9">
    <location>
        <begin position="280"/>
        <end position="301"/>
    </location>
</feature>
<dbReference type="EMBL" id="FQZS01000008">
    <property type="protein sequence ID" value="SHI80089.1"/>
    <property type="molecule type" value="Genomic_DNA"/>
</dbReference>
<reference evidence="12 13" key="1">
    <citation type="submission" date="2016-11" db="EMBL/GenBank/DDBJ databases">
        <authorList>
            <person name="Jaros S."/>
            <person name="Januszkiewicz K."/>
            <person name="Wedrychowicz H."/>
        </authorList>
    </citation>
    <scope>NUCLEOTIDE SEQUENCE [LARGE SCALE GENOMIC DNA]</scope>
    <source>
        <strain evidence="12 13">DSM 19022</strain>
    </source>
</reference>
<evidence type="ECO:0000313" key="13">
    <source>
        <dbReference type="Proteomes" id="UP000184442"/>
    </source>
</evidence>
<dbReference type="OrthoDB" id="9762778at2"/>
<dbReference type="GO" id="GO:0005524">
    <property type="term" value="F:ATP binding"/>
    <property type="evidence" value="ECO:0007669"/>
    <property type="project" value="UniProtKB-KW"/>
</dbReference>
<evidence type="ECO:0000256" key="3">
    <source>
        <dbReference type="ARBA" id="ARBA00022475"/>
    </source>
</evidence>
<keyword evidence="5" id="KW-0547">Nucleotide-binding</keyword>
<feature type="transmembrane region" description="Helical" evidence="9">
    <location>
        <begin position="130"/>
        <end position="154"/>
    </location>
</feature>
<evidence type="ECO:0000256" key="6">
    <source>
        <dbReference type="ARBA" id="ARBA00022840"/>
    </source>
</evidence>
<dbReference type="Pfam" id="PF00664">
    <property type="entry name" value="ABC_membrane"/>
    <property type="match status" value="1"/>
</dbReference>
<dbReference type="PROSITE" id="PS00211">
    <property type="entry name" value="ABC_TRANSPORTER_1"/>
    <property type="match status" value="1"/>
</dbReference>
<dbReference type="GO" id="GO:0005886">
    <property type="term" value="C:plasma membrane"/>
    <property type="evidence" value="ECO:0007669"/>
    <property type="project" value="UniProtKB-SubCell"/>
</dbReference>
<evidence type="ECO:0000259" key="11">
    <source>
        <dbReference type="PROSITE" id="PS50929"/>
    </source>
</evidence>
<evidence type="ECO:0000259" key="10">
    <source>
        <dbReference type="PROSITE" id="PS50893"/>
    </source>
</evidence>
<dbReference type="CDD" id="cd18541">
    <property type="entry name" value="ABC_6TM_TmrB_like"/>
    <property type="match status" value="1"/>
</dbReference>
<evidence type="ECO:0000256" key="8">
    <source>
        <dbReference type="ARBA" id="ARBA00023136"/>
    </source>
</evidence>
<dbReference type="InterPro" id="IPR003593">
    <property type="entry name" value="AAA+_ATPase"/>
</dbReference>
<keyword evidence="6 12" id="KW-0067">ATP-binding</keyword>
<dbReference type="GO" id="GO:0016887">
    <property type="term" value="F:ATP hydrolysis activity"/>
    <property type="evidence" value="ECO:0007669"/>
    <property type="project" value="InterPro"/>
</dbReference>
<feature type="domain" description="ABC transporter" evidence="10">
    <location>
        <begin position="337"/>
        <end position="572"/>
    </location>
</feature>
<organism evidence="12 13">
    <name type="scientific">Lutispora thermophila DSM 19022</name>
    <dbReference type="NCBI Taxonomy" id="1122184"/>
    <lineage>
        <taxon>Bacteria</taxon>
        <taxon>Bacillati</taxon>
        <taxon>Bacillota</taxon>
        <taxon>Clostridia</taxon>
        <taxon>Lutisporales</taxon>
        <taxon>Lutisporaceae</taxon>
        <taxon>Lutispora</taxon>
    </lineage>
</organism>
<dbReference type="FunFam" id="3.40.50.300:FF:000221">
    <property type="entry name" value="Multidrug ABC transporter ATP-binding protein"/>
    <property type="match status" value="1"/>
</dbReference>
<dbReference type="Gene3D" id="1.20.1560.10">
    <property type="entry name" value="ABC transporter type 1, transmembrane domain"/>
    <property type="match status" value="1"/>
</dbReference>
<dbReference type="Proteomes" id="UP000184442">
    <property type="component" value="Unassembled WGS sequence"/>
</dbReference>
<evidence type="ECO:0000256" key="2">
    <source>
        <dbReference type="ARBA" id="ARBA00022448"/>
    </source>
</evidence>
<dbReference type="PANTHER" id="PTHR43394">
    <property type="entry name" value="ATP-DEPENDENT PERMEASE MDL1, MITOCHONDRIAL"/>
    <property type="match status" value="1"/>
</dbReference>
<dbReference type="PROSITE" id="PS50893">
    <property type="entry name" value="ABC_TRANSPORTER_2"/>
    <property type="match status" value="1"/>
</dbReference>
<accession>A0A1M6E3X9</accession>
<feature type="transmembrane region" description="Helical" evidence="9">
    <location>
        <begin position="247"/>
        <end position="268"/>
    </location>
</feature>
<gene>
    <name evidence="12" type="ORF">SAMN02745176_01398</name>
</gene>
<dbReference type="SUPFAM" id="SSF90123">
    <property type="entry name" value="ABC transporter transmembrane region"/>
    <property type="match status" value="1"/>
</dbReference>
<feature type="transmembrane region" description="Helical" evidence="9">
    <location>
        <begin position="16"/>
        <end position="36"/>
    </location>
</feature>
<comment type="subcellular location">
    <subcellularLocation>
        <location evidence="1">Cell membrane</location>
        <topology evidence="1">Multi-pass membrane protein</topology>
    </subcellularLocation>
</comment>
<keyword evidence="2" id="KW-0813">Transport</keyword>
<keyword evidence="8 9" id="KW-0472">Membrane</keyword>
<dbReference type="AlphaFoldDB" id="A0A1M6E3X9"/>
<dbReference type="InterPro" id="IPR027417">
    <property type="entry name" value="P-loop_NTPase"/>
</dbReference>
<dbReference type="SUPFAM" id="SSF52540">
    <property type="entry name" value="P-loop containing nucleoside triphosphate hydrolases"/>
    <property type="match status" value="1"/>
</dbReference>
<dbReference type="InterPro" id="IPR003439">
    <property type="entry name" value="ABC_transporter-like_ATP-bd"/>
</dbReference>
<feature type="transmembrane region" description="Helical" evidence="9">
    <location>
        <begin position="160"/>
        <end position="178"/>
    </location>
</feature>
<dbReference type="FunFam" id="1.20.1560.10:FF:000011">
    <property type="entry name" value="Multidrug ABC transporter ATP-binding protein"/>
    <property type="match status" value="1"/>
</dbReference>
<dbReference type="InterPro" id="IPR036640">
    <property type="entry name" value="ABC1_TM_sf"/>
</dbReference>
<name>A0A1M6E3X9_9FIRM</name>
<keyword evidence="4 9" id="KW-0812">Transmembrane</keyword>
<dbReference type="Gene3D" id="3.40.50.300">
    <property type="entry name" value="P-loop containing nucleotide triphosphate hydrolases"/>
    <property type="match status" value="1"/>
</dbReference>
<keyword evidence="3" id="KW-1003">Cell membrane</keyword>
<sequence>MGKFKHIEDFFKKYKWKYILGIFVLLFVDGLQLITPKILGYVTDALSAHTLSMKEIFFYAFLIVLIAVFIAIFRYLWRMLIIGSSRQLEFWLRNKLFSHLEKLSLNYFYHNKTGDLMAHATNDINAVRMAFGMGVVMMTDAIFLTASTIIIMMVSIDIKFTLIALIPFPFVALIVTFFGKLIQKRFKRVQETFSSLTDKAQESFSGIRVIKSFVQEESEINNFAKANEINLQANMNLVKVWGAMSPLVIFLPTLSFVITLYYGGTLVIDKVISLGQLVSFISYLELLTWPMMAIGHVINVLQRGIASMTRINEILDTEPEIHDDDNTLDIDNFEESIEFRNLSFTYPGAKVPALSDINIKLEKGKTLAVIGKTGSGKSTLANLLLRLYNVEEGSILLGGYDINKIPIDLLRRKIGYVPQDNFLFSCSIRDNIAFADENMPFEKIEEAAKITSVHDDIIGFPNKFDTQLGERGVTLSGGQKQRVSIARAIAKNPGIMIFDDCLSAVDTKTEEKMLSNLKEVTKDRTSIIIAHRISTVKHADEIIVLDEGRIIERGTHDELVALGGYYSSIYHKQLLEEKIAGQE</sequence>
<feature type="domain" description="ABC transmembrane type-1" evidence="11">
    <location>
        <begin position="19"/>
        <end position="303"/>
    </location>
</feature>
<dbReference type="InterPro" id="IPR011527">
    <property type="entry name" value="ABC1_TM_dom"/>
</dbReference>
<dbReference type="GO" id="GO:0015421">
    <property type="term" value="F:ABC-type oligopeptide transporter activity"/>
    <property type="evidence" value="ECO:0007669"/>
    <property type="project" value="TreeGrafter"/>
</dbReference>
<evidence type="ECO:0000256" key="4">
    <source>
        <dbReference type="ARBA" id="ARBA00022692"/>
    </source>
</evidence>
<keyword evidence="13" id="KW-1185">Reference proteome</keyword>
<evidence type="ECO:0000256" key="7">
    <source>
        <dbReference type="ARBA" id="ARBA00022989"/>
    </source>
</evidence>
<dbReference type="STRING" id="1122184.SAMN02745176_01398"/>